<keyword evidence="3 6" id="KW-0731">Sigma factor</keyword>
<dbReference type="NCBIfam" id="TIGR02393">
    <property type="entry name" value="RpoD_Cterm"/>
    <property type="match status" value="1"/>
</dbReference>
<dbReference type="EMBL" id="BAAAZU010000008">
    <property type="protein sequence ID" value="GAA3924235.1"/>
    <property type="molecule type" value="Genomic_DNA"/>
</dbReference>
<keyword evidence="4 6" id="KW-0238">DNA-binding</keyword>
<proteinExistence type="inferred from homology"/>
<dbReference type="CDD" id="cd06171">
    <property type="entry name" value="Sigma70_r4"/>
    <property type="match status" value="1"/>
</dbReference>
<dbReference type="InterPro" id="IPR000943">
    <property type="entry name" value="RNA_pol_sigma70"/>
</dbReference>
<keyword evidence="2 6" id="KW-0805">Transcription regulation</keyword>
<comment type="subcellular location">
    <subcellularLocation>
        <location evidence="6">Cytoplasm</location>
    </subcellularLocation>
</comment>
<protein>
    <recommendedName>
        <fullName evidence="6">RNA polymerase sigma factor RpoD</fullName>
    </recommendedName>
    <alternativeName>
        <fullName evidence="6">Sigma-70</fullName>
    </alternativeName>
</protein>
<dbReference type="PROSITE" id="PS00716">
    <property type="entry name" value="SIGMA70_2"/>
    <property type="match status" value="1"/>
</dbReference>
<sequence length="632" mass="71466">MANERQAPQSDIKQLISKGLEQGYLTYAEVNDHLPDDLVDPDQIEDIIGMINGMGIEVHEQAPDADTLLLGDNNTGNREVDDTAAEEAAATLTALDAEGGRTTDPVRMYMREMGTVELLTREGEIAIAKRIEEGLNQMLLSLASFPWTVQLLLEDWELHKAGKKRLAEIVVGFNDNLDDEVPAPPAAVAADKDKDKDKDAKANGKDDDADGDDDDSDDDDDTEDTGPTGPDPVEVARRMDELAALYTKFQKLYAKSGAGGKQAAKLREDMANLFVTFKLPLPLVDVLVRKLREVLGEIKDHERRILDLATRKAKMPRKDFIRSWEGNQANLGWVDDVLKRKQKWSSGLREVKDQIIAHQEATIAIEKMMRVDLADIKDISRQMAYGEAKARKAKKEMVEANLRLVISIAKKYTNRGLQFLDLIQEGNIGLMKAVDKFEHRRGFKFSTYATWWIRQAITRSIADQARTIRIPVHMIETINKLNRISRQMLQQFGREATPEELAKEMDMPEDKIRKVMKIAKEPISMETPIGDDEDSHLGDFIEDTNVMSPIETTTDINLSETVRDVLAGLTPREAKVLRMRFGIDMNTDHTLEEVGKQFDVTRERIRQIEAKALRKLRHPSRSEQLRSFLDIE</sequence>
<dbReference type="Pfam" id="PF04546">
    <property type="entry name" value="Sigma70_ner"/>
    <property type="match status" value="1"/>
</dbReference>
<comment type="subunit">
    <text evidence="6">Interacts transiently with the RNA polymerase catalytic core.</text>
</comment>
<evidence type="ECO:0000259" key="9">
    <source>
        <dbReference type="PROSITE" id="PS00716"/>
    </source>
</evidence>
<dbReference type="Pfam" id="PF03979">
    <property type="entry name" value="Sigma70_r1_1"/>
    <property type="match status" value="1"/>
</dbReference>
<dbReference type="Pfam" id="PF04539">
    <property type="entry name" value="Sigma70_r3"/>
    <property type="match status" value="1"/>
</dbReference>
<keyword evidence="1 6" id="KW-0963">Cytoplasm</keyword>
<dbReference type="InterPro" id="IPR007627">
    <property type="entry name" value="RNA_pol_sigma70_r2"/>
</dbReference>
<dbReference type="PROSITE" id="PS00715">
    <property type="entry name" value="SIGMA70_1"/>
    <property type="match status" value="1"/>
</dbReference>
<accession>A0ABP7MM35</accession>
<dbReference type="InterPro" id="IPR028630">
    <property type="entry name" value="Sigma70_RpoD"/>
</dbReference>
<feature type="domain" description="RNA polymerase sigma-70" evidence="9">
    <location>
        <begin position="590"/>
        <end position="616"/>
    </location>
</feature>
<organism evidence="10 11">
    <name type="scientific">Luteimonas lutimaris</name>
    <dbReference type="NCBI Taxonomy" id="698645"/>
    <lineage>
        <taxon>Bacteria</taxon>
        <taxon>Pseudomonadati</taxon>
        <taxon>Pseudomonadota</taxon>
        <taxon>Gammaproteobacteria</taxon>
        <taxon>Lysobacterales</taxon>
        <taxon>Lysobacteraceae</taxon>
        <taxon>Luteimonas</taxon>
    </lineage>
</organism>
<dbReference type="InterPro" id="IPR014284">
    <property type="entry name" value="RNA_pol_sigma-70_dom"/>
</dbReference>
<dbReference type="NCBIfam" id="TIGR02937">
    <property type="entry name" value="sigma70-ECF"/>
    <property type="match status" value="1"/>
</dbReference>
<feature type="region of interest" description="Sigma-70 factor domain-2" evidence="6">
    <location>
        <begin position="397"/>
        <end position="467"/>
    </location>
</feature>
<dbReference type="Gene3D" id="1.10.601.10">
    <property type="entry name" value="RNA Polymerase Primary Sigma Factor"/>
    <property type="match status" value="1"/>
</dbReference>
<evidence type="ECO:0000256" key="1">
    <source>
        <dbReference type="ARBA" id="ARBA00022490"/>
    </source>
</evidence>
<dbReference type="InterPro" id="IPR050239">
    <property type="entry name" value="Sigma-70_RNA_pol_init_factors"/>
</dbReference>
<dbReference type="SUPFAM" id="SSF88659">
    <property type="entry name" value="Sigma3 and sigma4 domains of RNA polymerase sigma factors"/>
    <property type="match status" value="2"/>
</dbReference>
<dbReference type="PRINTS" id="PR00046">
    <property type="entry name" value="SIGMA70FCT"/>
</dbReference>
<evidence type="ECO:0000256" key="4">
    <source>
        <dbReference type="ARBA" id="ARBA00023125"/>
    </source>
</evidence>
<dbReference type="InterPro" id="IPR007127">
    <property type="entry name" value="RNA_pol_sigma_70_r1_1"/>
</dbReference>
<evidence type="ECO:0000256" key="7">
    <source>
        <dbReference type="SAM" id="MobiDB-lite"/>
    </source>
</evidence>
<feature type="region of interest" description="Sigma-70 factor domain-3" evidence="6">
    <location>
        <begin position="476"/>
        <end position="552"/>
    </location>
</feature>
<dbReference type="Pfam" id="PF00140">
    <property type="entry name" value="Sigma70_r1_2"/>
    <property type="match status" value="1"/>
</dbReference>
<dbReference type="InterPro" id="IPR007630">
    <property type="entry name" value="RNA_pol_sigma70_r4"/>
</dbReference>
<evidence type="ECO:0000256" key="2">
    <source>
        <dbReference type="ARBA" id="ARBA00023015"/>
    </source>
</evidence>
<comment type="similarity">
    <text evidence="6">Belongs to the sigma-70 factor family. RpoD/SigA subfamily.</text>
</comment>
<feature type="short sequence motif" description="Interaction with polymerase core subunit RpoC" evidence="6">
    <location>
        <begin position="421"/>
        <end position="424"/>
    </location>
</feature>
<feature type="domain" description="RNA polymerase sigma-70" evidence="8">
    <location>
        <begin position="421"/>
        <end position="434"/>
    </location>
</feature>
<dbReference type="InterPro" id="IPR013324">
    <property type="entry name" value="RNA_pol_sigma_r3/r4-like"/>
</dbReference>
<evidence type="ECO:0000256" key="3">
    <source>
        <dbReference type="ARBA" id="ARBA00023082"/>
    </source>
</evidence>
<dbReference type="Proteomes" id="UP001501727">
    <property type="component" value="Unassembled WGS sequence"/>
</dbReference>
<dbReference type="InterPro" id="IPR013325">
    <property type="entry name" value="RNA_pol_sigma_r2"/>
</dbReference>
<feature type="DNA-binding region" description="H-T-H motif" evidence="6">
    <location>
        <begin position="591"/>
        <end position="610"/>
    </location>
</feature>
<dbReference type="RefSeq" id="WP_344759614.1">
    <property type="nucleotide sequence ID" value="NZ_BAAAZU010000008.1"/>
</dbReference>
<dbReference type="PANTHER" id="PTHR30603:SF60">
    <property type="entry name" value="RNA POLYMERASE SIGMA FACTOR RPOD"/>
    <property type="match status" value="1"/>
</dbReference>
<dbReference type="Gene3D" id="1.10.220.120">
    <property type="entry name" value="Sigma-70 factor, region 1.1"/>
    <property type="match status" value="1"/>
</dbReference>
<keyword evidence="5 6" id="KW-0804">Transcription</keyword>
<evidence type="ECO:0000313" key="11">
    <source>
        <dbReference type="Proteomes" id="UP001501727"/>
    </source>
</evidence>
<evidence type="ECO:0000256" key="6">
    <source>
        <dbReference type="HAMAP-Rule" id="MF_00963"/>
    </source>
</evidence>
<feature type="region of interest" description="Sigma-70 factor domain-4" evidence="6">
    <location>
        <begin position="565"/>
        <end position="618"/>
    </location>
</feature>
<feature type="compositionally biased region" description="Acidic residues" evidence="7">
    <location>
        <begin position="207"/>
        <end position="224"/>
    </location>
</feature>
<name>A0ABP7MM35_9GAMM</name>
<dbReference type="NCBIfam" id="NF004208">
    <property type="entry name" value="PRK05658.1"/>
    <property type="match status" value="1"/>
</dbReference>
<dbReference type="InterPro" id="IPR036388">
    <property type="entry name" value="WH-like_DNA-bd_sf"/>
</dbReference>
<evidence type="ECO:0000313" key="10">
    <source>
        <dbReference type="EMBL" id="GAA3924235.1"/>
    </source>
</evidence>
<dbReference type="Gene3D" id="1.10.10.10">
    <property type="entry name" value="Winged helix-like DNA-binding domain superfamily/Winged helix DNA-binding domain"/>
    <property type="match status" value="2"/>
</dbReference>
<dbReference type="HAMAP" id="MF_00963">
    <property type="entry name" value="Sigma70_RpoD_SigA"/>
    <property type="match status" value="1"/>
</dbReference>
<dbReference type="InterPro" id="IPR042189">
    <property type="entry name" value="RNA_pol_sigma_70_r1_1_sf"/>
</dbReference>
<dbReference type="Pfam" id="PF04545">
    <property type="entry name" value="Sigma70_r4"/>
    <property type="match status" value="1"/>
</dbReference>
<dbReference type="InterPro" id="IPR007631">
    <property type="entry name" value="RNA_pol_sigma_70_non-ess"/>
</dbReference>
<dbReference type="SUPFAM" id="SSF88946">
    <property type="entry name" value="Sigma2 domain of RNA polymerase sigma factors"/>
    <property type="match status" value="1"/>
</dbReference>
<comment type="function">
    <text evidence="6">Sigma factors are initiation factors that promote the attachment of RNA polymerase to specific initiation sites and are then released. This sigma factor is the primary sigma factor during exponential growth.</text>
</comment>
<reference evidence="11" key="1">
    <citation type="journal article" date="2019" name="Int. J. Syst. Evol. Microbiol.">
        <title>The Global Catalogue of Microorganisms (GCM) 10K type strain sequencing project: providing services to taxonomists for standard genome sequencing and annotation.</title>
        <authorList>
            <consortium name="The Broad Institute Genomics Platform"/>
            <consortium name="The Broad Institute Genome Sequencing Center for Infectious Disease"/>
            <person name="Wu L."/>
            <person name="Ma J."/>
        </authorList>
    </citation>
    <scope>NUCLEOTIDE SEQUENCE [LARGE SCALE GENOMIC DNA]</scope>
    <source>
        <strain evidence="11">JCM 16916</strain>
    </source>
</reference>
<keyword evidence="11" id="KW-1185">Reference proteome</keyword>
<comment type="caution">
    <text evidence="10">The sequence shown here is derived from an EMBL/GenBank/DDBJ whole genome shotgun (WGS) entry which is preliminary data.</text>
</comment>
<dbReference type="PANTHER" id="PTHR30603">
    <property type="entry name" value="RNA POLYMERASE SIGMA FACTOR RPO"/>
    <property type="match status" value="1"/>
</dbReference>
<feature type="region of interest" description="Disordered" evidence="7">
    <location>
        <begin position="176"/>
        <end position="234"/>
    </location>
</feature>
<evidence type="ECO:0000259" key="8">
    <source>
        <dbReference type="PROSITE" id="PS00715"/>
    </source>
</evidence>
<gene>
    <name evidence="6 10" type="primary">rpoD</name>
    <name evidence="10" type="ORF">GCM10022229_17620</name>
</gene>
<feature type="compositionally biased region" description="Basic and acidic residues" evidence="7">
    <location>
        <begin position="190"/>
        <end position="206"/>
    </location>
</feature>
<dbReference type="InterPro" id="IPR012760">
    <property type="entry name" value="RNA_pol_sigma_RpoD_C"/>
</dbReference>
<dbReference type="InterPro" id="IPR009042">
    <property type="entry name" value="RNA_pol_sigma70_r1_2"/>
</dbReference>
<evidence type="ECO:0000256" key="5">
    <source>
        <dbReference type="ARBA" id="ARBA00023163"/>
    </source>
</evidence>
<dbReference type="InterPro" id="IPR007624">
    <property type="entry name" value="RNA_pol_sigma70_r3"/>
</dbReference>
<dbReference type="Pfam" id="PF04542">
    <property type="entry name" value="Sigma70_r2"/>
    <property type="match status" value="1"/>
</dbReference>